<accession>A0A284RII3</accession>
<feature type="compositionally biased region" description="Pro residues" evidence="1">
    <location>
        <begin position="516"/>
        <end position="526"/>
    </location>
</feature>
<reference evidence="3" key="1">
    <citation type="journal article" date="2017" name="Nat. Ecol. Evol.">
        <title>Genome expansion and lineage-specific genetic innovations in the forest pathogenic fungi Armillaria.</title>
        <authorList>
            <person name="Sipos G."/>
            <person name="Prasanna A.N."/>
            <person name="Walter M.C."/>
            <person name="O'Connor E."/>
            <person name="Balint B."/>
            <person name="Krizsan K."/>
            <person name="Kiss B."/>
            <person name="Hess J."/>
            <person name="Varga T."/>
            <person name="Slot J."/>
            <person name="Riley R."/>
            <person name="Boka B."/>
            <person name="Rigling D."/>
            <person name="Barry K."/>
            <person name="Lee J."/>
            <person name="Mihaltcheva S."/>
            <person name="LaButti K."/>
            <person name="Lipzen A."/>
            <person name="Waldron R."/>
            <person name="Moloney N.M."/>
            <person name="Sperisen C."/>
            <person name="Kredics L."/>
            <person name="Vagvoelgyi C."/>
            <person name="Patrignani A."/>
            <person name="Fitzpatrick D."/>
            <person name="Nagy I."/>
            <person name="Doyle S."/>
            <person name="Anderson J.B."/>
            <person name="Grigoriev I.V."/>
            <person name="Gueldener U."/>
            <person name="Muensterkoetter M."/>
            <person name="Nagy L.G."/>
        </authorList>
    </citation>
    <scope>NUCLEOTIDE SEQUENCE [LARGE SCALE GENOMIC DNA]</scope>
    <source>
        <strain evidence="3">C18/9</strain>
    </source>
</reference>
<feature type="compositionally biased region" description="Low complexity" evidence="1">
    <location>
        <begin position="540"/>
        <end position="552"/>
    </location>
</feature>
<feature type="compositionally biased region" description="Polar residues" evidence="1">
    <location>
        <begin position="497"/>
        <end position="515"/>
    </location>
</feature>
<proteinExistence type="predicted"/>
<evidence type="ECO:0000313" key="3">
    <source>
        <dbReference type="Proteomes" id="UP000219338"/>
    </source>
</evidence>
<gene>
    <name evidence="2" type="ORF">ARMOST_11918</name>
</gene>
<name>A0A284RII3_ARMOS</name>
<dbReference type="EMBL" id="FUEG01000009">
    <property type="protein sequence ID" value="SJL08552.1"/>
    <property type="molecule type" value="Genomic_DNA"/>
</dbReference>
<protein>
    <submittedName>
        <fullName evidence="2">Uncharacterized protein</fullName>
    </submittedName>
</protein>
<feature type="region of interest" description="Disordered" evidence="1">
    <location>
        <begin position="497"/>
        <end position="603"/>
    </location>
</feature>
<keyword evidence="3" id="KW-1185">Reference proteome</keyword>
<dbReference type="Proteomes" id="UP000219338">
    <property type="component" value="Unassembled WGS sequence"/>
</dbReference>
<evidence type="ECO:0000256" key="1">
    <source>
        <dbReference type="SAM" id="MobiDB-lite"/>
    </source>
</evidence>
<feature type="region of interest" description="Disordered" evidence="1">
    <location>
        <begin position="464"/>
        <end position="483"/>
    </location>
</feature>
<evidence type="ECO:0000313" key="2">
    <source>
        <dbReference type="EMBL" id="SJL08552.1"/>
    </source>
</evidence>
<sequence>MIIPHFSALRWHYQQPASFVHSLPRAAVYSDRIVHVSHSDSVQWISAPYFSWYFISMDMVQSTSSAARLSSCTWASSTYLRSDTDRRWSDIVPPKNALTFAVVWDPEEDMVAFSGAHLLDSEFTDVEPDCPTDASSFDASSTLAWFRNNHDFLFDDEADRRTKGRTQTSSTIGGLDVYIRSSRIGMGCARTSANKHFSCLGELNRDIRFDPRTEFAKRWEQISDRDQDTVVELDEIDDEDEGFYDTVDLGLPRLSHASVKSDDSWLQLEAPEDYTFPPVQRRRLLRKPRPRPVNPMPVLQQDGDSYDPSITRGACRLFKFMARSKREKESWVCIEVTKEITQTLEIPSDALLPILRYPNTLDIPKMKFRPFLPKLIIKRATTVENDVDSKSTGSITPTLAYYCPPPEVEIPVRTRKEPPRPPTPTSRLTFLAIWDPDSQRYTLPHAPPETQVPDDDSRFQLDSHLGQGHPDCEPHLSSRFSTSTTSTSNFITVSHSQTMLPFPNPRSSSLRQYNATPPPTPPPSFPLPQCKSRGRLGSNAASTAHSTISIASLLSRRPTLHSRPGTPISVKSRPSTPKSRPSTPARPRTSSGAHSPLSFMKRRVSSKEAEDAWVSLDVECVIRERIIRI</sequence>
<feature type="compositionally biased region" description="Low complexity" evidence="1">
    <location>
        <begin position="572"/>
        <end position="591"/>
    </location>
</feature>
<dbReference type="OrthoDB" id="3226552at2759"/>
<organism evidence="2 3">
    <name type="scientific">Armillaria ostoyae</name>
    <name type="common">Armillaria root rot fungus</name>
    <dbReference type="NCBI Taxonomy" id="47428"/>
    <lineage>
        <taxon>Eukaryota</taxon>
        <taxon>Fungi</taxon>
        <taxon>Dikarya</taxon>
        <taxon>Basidiomycota</taxon>
        <taxon>Agaricomycotina</taxon>
        <taxon>Agaricomycetes</taxon>
        <taxon>Agaricomycetidae</taxon>
        <taxon>Agaricales</taxon>
        <taxon>Marasmiineae</taxon>
        <taxon>Physalacriaceae</taxon>
        <taxon>Armillaria</taxon>
    </lineage>
</organism>
<dbReference type="AlphaFoldDB" id="A0A284RII3"/>